<reference evidence="2 3" key="1">
    <citation type="journal article" date="2011" name="Nature">
        <title>A high-resolution map of human evolutionary constraint using 29 mammals.</title>
        <authorList>
            <person name="Lindblad-Toh K."/>
            <person name="Garber M."/>
            <person name="Zuk O."/>
            <person name="Lin M.F."/>
            <person name="Parker B.J."/>
            <person name="Washietl S."/>
            <person name="Kheradpour P."/>
            <person name="Ernst J."/>
            <person name="Jordan G."/>
            <person name="Mauceli E."/>
            <person name="Ward L.D."/>
            <person name="Lowe C.B."/>
            <person name="Holloway A.K."/>
            <person name="Clamp M."/>
            <person name="Gnerre S."/>
            <person name="Alfoldi J."/>
            <person name="Beal K."/>
            <person name="Chang J."/>
            <person name="Clawson H."/>
            <person name="Cuff J."/>
            <person name="Di Palma F."/>
            <person name="Fitzgerald S."/>
            <person name="Flicek P."/>
            <person name="Guttman M."/>
            <person name="Hubisz M.J."/>
            <person name="Jaffe D.B."/>
            <person name="Jungreis I."/>
            <person name="Kent W.J."/>
            <person name="Kostka D."/>
            <person name="Lara M."/>
            <person name="Martins A.L."/>
            <person name="Massingham T."/>
            <person name="Moltke I."/>
            <person name="Raney B.J."/>
            <person name="Rasmussen M.D."/>
            <person name="Robinson J."/>
            <person name="Stark A."/>
            <person name="Vilella A.J."/>
            <person name="Wen J."/>
            <person name="Xie X."/>
            <person name="Zody M.C."/>
            <person name="Baldwin J."/>
            <person name="Bloom T."/>
            <person name="Chin C.W."/>
            <person name="Heiman D."/>
            <person name="Nicol R."/>
            <person name="Nusbaum C."/>
            <person name="Young S."/>
            <person name="Wilkinson J."/>
            <person name="Worley K.C."/>
            <person name="Kovar C.L."/>
            <person name="Muzny D.M."/>
            <person name="Gibbs R.A."/>
            <person name="Cree A."/>
            <person name="Dihn H.H."/>
            <person name="Fowler G."/>
            <person name="Jhangiani S."/>
            <person name="Joshi V."/>
            <person name="Lee S."/>
            <person name="Lewis L.R."/>
            <person name="Nazareth L.V."/>
            <person name="Okwuonu G."/>
            <person name="Santibanez J."/>
            <person name="Warren W.C."/>
            <person name="Mardis E.R."/>
            <person name="Weinstock G.M."/>
            <person name="Wilson R.K."/>
            <person name="Delehaunty K."/>
            <person name="Dooling D."/>
            <person name="Fronik C."/>
            <person name="Fulton L."/>
            <person name="Fulton B."/>
            <person name="Graves T."/>
            <person name="Minx P."/>
            <person name="Sodergren E."/>
            <person name="Birney E."/>
            <person name="Margulies E.H."/>
            <person name="Herrero J."/>
            <person name="Green E.D."/>
            <person name="Haussler D."/>
            <person name="Siepel A."/>
            <person name="Goldman N."/>
            <person name="Pollard K.S."/>
            <person name="Pedersen J.S."/>
            <person name="Lander E.S."/>
            <person name="Kellis M."/>
        </authorList>
    </citation>
    <scope>NUCLEOTIDE SEQUENCE [LARGE SCALE GENOMIC DNA]</scope>
</reference>
<reference evidence="2" key="3">
    <citation type="submission" date="2025-09" db="UniProtKB">
        <authorList>
            <consortium name="Ensembl"/>
        </authorList>
    </citation>
    <scope>IDENTIFICATION</scope>
</reference>
<dbReference type="AlphaFoldDB" id="G1QF69"/>
<feature type="region of interest" description="Disordered" evidence="1">
    <location>
        <begin position="235"/>
        <end position="255"/>
    </location>
</feature>
<dbReference type="Proteomes" id="UP000001074">
    <property type="component" value="Unassembled WGS sequence"/>
</dbReference>
<evidence type="ECO:0000313" key="2">
    <source>
        <dbReference type="Ensembl" id="ENSMLUP00000022352.1"/>
    </source>
</evidence>
<dbReference type="EMBL" id="AAPE02048093">
    <property type="status" value="NOT_ANNOTATED_CDS"/>
    <property type="molecule type" value="Genomic_DNA"/>
</dbReference>
<dbReference type="Ensembl" id="ENSMLUT00000026351.1">
    <property type="protein sequence ID" value="ENSMLUP00000022352.1"/>
    <property type="gene ID" value="ENSMLUG00000024294.1"/>
</dbReference>
<accession>G1QF69</accession>
<proteinExistence type="predicted"/>
<organism evidence="2 3">
    <name type="scientific">Myotis lucifugus</name>
    <name type="common">Little brown bat</name>
    <dbReference type="NCBI Taxonomy" id="59463"/>
    <lineage>
        <taxon>Eukaryota</taxon>
        <taxon>Metazoa</taxon>
        <taxon>Chordata</taxon>
        <taxon>Craniata</taxon>
        <taxon>Vertebrata</taxon>
        <taxon>Euteleostomi</taxon>
        <taxon>Mammalia</taxon>
        <taxon>Eutheria</taxon>
        <taxon>Laurasiatheria</taxon>
        <taxon>Chiroptera</taxon>
        <taxon>Yangochiroptera</taxon>
        <taxon>Vespertilionidae</taxon>
        <taxon>Myotis</taxon>
    </lineage>
</organism>
<dbReference type="PANTHER" id="PTHR36871">
    <property type="entry name" value="COILED-COIL DOMAIN-CONTAINING PROTEIN 190"/>
    <property type="match status" value="1"/>
</dbReference>
<dbReference type="InParanoid" id="G1QF69"/>
<evidence type="ECO:0000313" key="3">
    <source>
        <dbReference type="Proteomes" id="UP000001074"/>
    </source>
</evidence>
<protein>
    <submittedName>
        <fullName evidence="2">Coiled-coil domain containing 190</fullName>
    </submittedName>
</protein>
<dbReference type="HOGENOM" id="CLU_082019_0_0_1"/>
<dbReference type="InterPro" id="IPR031525">
    <property type="entry name" value="CC190"/>
</dbReference>
<dbReference type="OMA" id="KVRNAHY"/>
<dbReference type="GeneTree" id="ENSGT00390000014067"/>
<dbReference type="STRING" id="59463.ENSMLUP00000022352"/>
<keyword evidence="3" id="KW-1185">Reference proteome</keyword>
<feature type="compositionally biased region" description="Basic and acidic residues" evidence="1">
    <location>
        <begin position="126"/>
        <end position="136"/>
    </location>
</feature>
<dbReference type="FunCoup" id="G1QF69">
    <property type="interactions" value="3"/>
</dbReference>
<dbReference type="PANTHER" id="PTHR36871:SF1">
    <property type="entry name" value="COILED-COIL DOMAIN-CONTAINING PROTEIN 190"/>
    <property type="match status" value="1"/>
</dbReference>
<sequence>SERHMARGPLHKQLDLERKHAKQAEARLSQHLQRLEQAHLCHLRLLAWEQRQLQKQLQRLQQADRKGKCPSSPGNRVQQRPGGAPVCPQQGGDLGAPRATGARALATNTAQEAHGARPQGPPSCHDGLEGPTRSKEQAPPQSQVTSPLAGEMPPDPAAATCSTAPGPGASPAGDRGGALGEARPEATGLQPDLCAREHVSPGAPSFREVLARAANAHYLRHRVPPEAERLLSMGEIFGHGGPGTQRRVPGGHLSD</sequence>
<gene>
    <name evidence="2" type="primary">CCDC190</name>
</gene>
<evidence type="ECO:0000256" key="1">
    <source>
        <dbReference type="SAM" id="MobiDB-lite"/>
    </source>
</evidence>
<reference evidence="2" key="2">
    <citation type="submission" date="2025-08" db="UniProtKB">
        <authorList>
            <consortium name="Ensembl"/>
        </authorList>
    </citation>
    <scope>IDENTIFICATION</scope>
</reference>
<feature type="region of interest" description="Disordered" evidence="1">
    <location>
        <begin position="61"/>
        <end position="186"/>
    </location>
</feature>
<dbReference type="Pfam" id="PF15768">
    <property type="entry name" value="CC190"/>
    <property type="match status" value="2"/>
</dbReference>
<name>G1QF69_MYOLU</name>
<dbReference type="eggNOG" id="ENOG502SAE4">
    <property type="taxonomic scope" value="Eukaryota"/>
</dbReference>